<reference evidence="2" key="1">
    <citation type="submission" date="2020-08" db="EMBL/GenBank/DDBJ databases">
        <title>Genome sequencing and assembly of the red palm weevil Rhynchophorus ferrugineus.</title>
        <authorList>
            <person name="Dias G.B."/>
            <person name="Bergman C.M."/>
            <person name="Manee M."/>
        </authorList>
    </citation>
    <scope>NUCLEOTIDE SEQUENCE</scope>
    <source>
        <strain evidence="2">AA-2017</strain>
        <tissue evidence="2">Whole larva</tissue>
    </source>
</reference>
<proteinExistence type="predicted"/>
<organism evidence="2 3">
    <name type="scientific">Rhynchophorus ferrugineus</name>
    <name type="common">Red palm weevil</name>
    <name type="synonym">Curculio ferrugineus</name>
    <dbReference type="NCBI Taxonomy" id="354439"/>
    <lineage>
        <taxon>Eukaryota</taxon>
        <taxon>Metazoa</taxon>
        <taxon>Ecdysozoa</taxon>
        <taxon>Arthropoda</taxon>
        <taxon>Hexapoda</taxon>
        <taxon>Insecta</taxon>
        <taxon>Pterygota</taxon>
        <taxon>Neoptera</taxon>
        <taxon>Endopterygota</taxon>
        <taxon>Coleoptera</taxon>
        <taxon>Polyphaga</taxon>
        <taxon>Cucujiformia</taxon>
        <taxon>Curculionidae</taxon>
        <taxon>Dryophthorinae</taxon>
        <taxon>Rhynchophorus</taxon>
    </lineage>
</organism>
<keyword evidence="3" id="KW-1185">Reference proteome</keyword>
<dbReference type="Proteomes" id="UP000625711">
    <property type="component" value="Unassembled WGS sequence"/>
</dbReference>
<accession>A0A834M3M8</accession>
<feature type="region of interest" description="Disordered" evidence="1">
    <location>
        <begin position="149"/>
        <end position="170"/>
    </location>
</feature>
<comment type="caution">
    <text evidence="2">The sequence shown here is derived from an EMBL/GenBank/DDBJ whole genome shotgun (WGS) entry which is preliminary data.</text>
</comment>
<evidence type="ECO:0000313" key="3">
    <source>
        <dbReference type="Proteomes" id="UP000625711"/>
    </source>
</evidence>
<dbReference type="AlphaFoldDB" id="A0A834M3M8"/>
<sequence length="192" mass="22129">MILNYITNKTSPIDIHRIQKLKIARHSAYLGLRSPNNSPKTISHRYHQQLGNNSASNQTARRRFMHSLLRGPVPPPPDRHFPSIAVCFSTCLRPRPSRLISRRFSGRRRRSLVLWPQSRPWYAYVRKRRSAGRLTVTRQRSRGLFRGSTWRARRRSGRSSTAADRGREHEPISRGAVGWSSFDVKAAFAGFS</sequence>
<evidence type="ECO:0000256" key="1">
    <source>
        <dbReference type="SAM" id="MobiDB-lite"/>
    </source>
</evidence>
<protein>
    <submittedName>
        <fullName evidence="2">Uncharacterized protein</fullName>
    </submittedName>
</protein>
<evidence type="ECO:0000313" key="2">
    <source>
        <dbReference type="EMBL" id="KAF7269428.1"/>
    </source>
</evidence>
<name>A0A834M3M8_RHYFE</name>
<gene>
    <name evidence="2" type="ORF">GWI33_017532</name>
</gene>
<dbReference type="EMBL" id="JAACXV010014226">
    <property type="protein sequence ID" value="KAF7269428.1"/>
    <property type="molecule type" value="Genomic_DNA"/>
</dbReference>